<comment type="caution">
    <text evidence="1">The sequence shown here is derived from an EMBL/GenBank/DDBJ whole genome shotgun (WGS) entry which is preliminary data.</text>
</comment>
<dbReference type="AlphaFoldDB" id="A0A2G6E912"/>
<dbReference type="InterPro" id="IPR011990">
    <property type="entry name" value="TPR-like_helical_dom_sf"/>
</dbReference>
<evidence type="ECO:0000313" key="1">
    <source>
        <dbReference type="EMBL" id="PID58573.1"/>
    </source>
</evidence>
<dbReference type="Proteomes" id="UP000229740">
    <property type="component" value="Unassembled WGS sequence"/>
</dbReference>
<name>A0A2G6E912_9BACT</name>
<dbReference type="Gene3D" id="1.25.40.10">
    <property type="entry name" value="Tetratricopeptide repeat domain"/>
    <property type="match status" value="1"/>
</dbReference>
<accession>A0A2G6E912</accession>
<reference evidence="1 2" key="1">
    <citation type="submission" date="2017-10" db="EMBL/GenBank/DDBJ databases">
        <title>Novel microbial diversity and functional potential in the marine mammal oral microbiome.</title>
        <authorList>
            <person name="Dudek N.K."/>
            <person name="Sun C.L."/>
            <person name="Burstein D."/>
            <person name="Kantor R.S."/>
            <person name="Aliaga Goltsman D.S."/>
            <person name="Bik E.M."/>
            <person name="Thomas B.C."/>
            <person name="Banfield J.F."/>
            <person name="Relman D.A."/>
        </authorList>
    </citation>
    <scope>NUCLEOTIDE SEQUENCE [LARGE SCALE GENOMIC DNA]</scope>
    <source>
        <strain evidence="1">DOLZORAL124_49_17</strain>
    </source>
</reference>
<dbReference type="SUPFAM" id="SSF48452">
    <property type="entry name" value="TPR-like"/>
    <property type="match status" value="1"/>
</dbReference>
<dbReference type="EMBL" id="PDPS01000022">
    <property type="protein sequence ID" value="PID58573.1"/>
    <property type="molecule type" value="Genomic_DNA"/>
</dbReference>
<proteinExistence type="predicted"/>
<evidence type="ECO:0000313" key="2">
    <source>
        <dbReference type="Proteomes" id="UP000229740"/>
    </source>
</evidence>
<organism evidence="1 2">
    <name type="scientific">candidate division KSB3 bacterium</name>
    <dbReference type="NCBI Taxonomy" id="2044937"/>
    <lineage>
        <taxon>Bacteria</taxon>
        <taxon>candidate division KSB3</taxon>
    </lineage>
</organism>
<sequence>MKTAARHDLFQQLQLALAHQQDGNIPLALAYWENLLKLLPREIQIHNEILDEFLRLSEHEALPPKVRTQAQRSFTRLYHSYHLALNDDEKRVAQTLYRALCQQCGGNPLLAVQYWPSLQEHIPEDALIVTLVMQDFRRQADLYLESRQTEQSIRLYKSLLRVFPNFLEGYLNLSIIIYRNGLTEHALPIIQRIPQQFRHEFIVIRYTDLYQTISELSKFFAQVPYSAIEEIINDLRMENTFYPLLNGTYFEEFVNDIILREKRFFERRRKAQEEKALAQTYKRLASEGIALGERVSMAKQADSESLYDFLYDNHIRIAEVLLDNPNITADDVLVMAQVSHISDILRDISQHRKWGVLRSIQMAILLNPQTLPNDALPLLQRLSFKDLAALSHKKTIAAEIRIQAKQRIQEIFHSLSFQEKIALLDATSGEVFKLLDTVRFNLPSFLINTIGTFQDRSDILSNICRWKLTPPEILTFIANTTPFRSSMPMKFALLSNPRTPQRVTDVLLRSISERDLRCFLSNDYLPKHVKDSIATMFPHLFS</sequence>
<protein>
    <submittedName>
        <fullName evidence="1">Uncharacterized protein</fullName>
    </submittedName>
</protein>
<gene>
    <name evidence="1" type="ORF">CSB45_03245</name>
</gene>